<dbReference type="SUPFAM" id="SSF81345">
    <property type="entry name" value="ABC transporter involved in vitamin B12 uptake, BtuC"/>
    <property type="match status" value="1"/>
</dbReference>
<dbReference type="InterPro" id="IPR000522">
    <property type="entry name" value="ABC_transptr_permease_BtuC"/>
</dbReference>
<dbReference type="GO" id="GO:0033214">
    <property type="term" value="P:siderophore-iron import into cell"/>
    <property type="evidence" value="ECO:0007669"/>
    <property type="project" value="TreeGrafter"/>
</dbReference>
<dbReference type="Pfam" id="PF01032">
    <property type="entry name" value="FecCD"/>
    <property type="match status" value="1"/>
</dbReference>
<evidence type="ECO:0000256" key="8">
    <source>
        <dbReference type="SAM" id="Phobius"/>
    </source>
</evidence>
<feature type="transmembrane region" description="Helical" evidence="8">
    <location>
        <begin position="154"/>
        <end position="175"/>
    </location>
</feature>
<comment type="subcellular location">
    <subcellularLocation>
        <location evidence="1">Cell membrane</location>
        <topology evidence="1">Multi-pass membrane protein</topology>
    </subcellularLocation>
</comment>
<dbReference type="STRING" id="321267.SHM7688_00296"/>
<keyword evidence="5 8" id="KW-0812">Transmembrane</keyword>
<feature type="transmembrane region" description="Helical" evidence="8">
    <location>
        <begin position="18"/>
        <end position="37"/>
    </location>
</feature>
<evidence type="ECO:0000256" key="6">
    <source>
        <dbReference type="ARBA" id="ARBA00022989"/>
    </source>
</evidence>
<sequence>MNVTLQTKALSFQTTRRAVFACLLLLTITLAVAFLSLKAGAYPLSVSDLFRGLIGHLDDLENMIVREHRLPRILVAIGAGAAFGMAGAMMQSMLRNPLASPDVIGFTAGANFGALLCVLITGGMVVMGALLGGLGAAILVTLLAWQNGLNTTRLILVGIGINLTLGAGADLLLSWTDERIAADMARWLTGSLNTRSYGDVAMIWGGIALLTPLLAWLQFPLARLAMNDDTVTGLGIALTPTRLAVAGTSVALVALSVSVAGPLPFVAFVAGPIARRIIRGGRPAIFAAALVGAAVTLIADLAARSVPLIQLPAGVFTALIGAPVLLWLLVIQFRKGNF</sequence>
<evidence type="ECO:0000256" key="3">
    <source>
        <dbReference type="ARBA" id="ARBA00022448"/>
    </source>
</evidence>
<evidence type="ECO:0000313" key="10">
    <source>
        <dbReference type="Proteomes" id="UP000054823"/>
    </source>
</evidence>
<evidence type="ECO:0000313" key="9">
    <source>
        <dbReference type="EMBL" id="CUH50865.1"/>
    </source>
</evidence>
<feature type="transmembrane region" description="Helical" evidence="8">
    <location>
        <begin position="309"/>
        <end position="331"/>
    </location>
</feature>
<keyword evidence="3" id="KW-0813">Transport</keyword>
<dbReference type="OrthoDB" id="9811975at2"/>
<dbReference type="PANTHER" id="PTHR30472:SF24">
    <property type="entry name" value="FERRIC ENTEROBACTIN TRANSPORT SYSTEM PERMEASE PROTEIN FEPG"/>
    <property type="match status" value="1"/>
</dbReference>
<protein>
    <submittedName>
        <fullName evidence="9">Ferric enterobactin transport system permease protein FepG</fullName>
    </submittedName>
</protein>
<feature type="transmembrane region" description="Helical" evidence="8">
    <location>
        <begin position="103"/>
        <end position="122"/>
    </location>
</feature>
<dbReference type="GO" id="GO:0005886">
    <property type="term" value="C:plasma membrane"/>
    <property type="evidence" value="ECO:0007669"/>
    <property type="project" value="UniProtKB-SubCell"/>
</dbReference>
<evidence type="ECO:0000256" key="5">
    <source>
        <dbReference type="ARBA" id="ARBA00022692"/>
    </source>
</evidence>
<reference evidence="9 10" key="1">
    <citation type="submission" date="2015-09" db="EMBL/GenBank/DDBJ databases">
        <authorList>
            <consortium name="Swine Surveillance"/>
        </authorList>
    </citation>
    <scope>NUCLEOTIDE SEQUENCE [LARGE SCALE GENOMIC DNA]</scope>
    <source>
        <strain evidence="9 10">CECT 7688</strain>
    </source>
</reference>
<feature type="transmembrane region" description="Helical" evidence="8">
    <location>
        <begin position="73"/>
        <end position="91"/>
    </location>
</feature>
<evidence type="ECO:0000256" key="1">
    <source>
        <dbReference type="ARBA" id="ARBA00004651"/>
    </source>
</evidence>
<dbReference type="GO" id="GO:0022857">
    <property type="term" value="F:transmembrane transporter activity"/>
    <property type="evidence" value="ECO:0007669"/>
    <property type="project" value="InterPro"/>
</dbReference>
<evidence type="ECO:0000256" key="7">
    <source>
        <dbReference type="ARBA" id="ARBA00023136"/>
    </source>
</evidence>
<feature type="transmembrane region" description="Helical" evidence="8">
    <location>
        <begin position="250"/>
        <end position="271"/>
    </location>
</feature>
<accession>A0A0P1FBQ2</accession>
<dbReference type="Gene3D" id="1.10.3470.10">
    <property type="entry name" value="ABC transporter involved in vitamin B12 uptake, BtuC"/>
    <property type="match status" value="1"/>
</dbReference>
<evidence type="ECO:0000256" key="4">
    <source>
        <dbReference type="ARBA" id="ARBA00022475"/>
    </source>
</evidence>
<dbReference type="CDD" id="cd06550">
    <property type="entry name" value="TM_ABC_iron-siderophores_like"/>
    <property type="match status" value="1"/>
</dbReference>
<keyword evidence="6 8" id="KW-1133">Transmembrane helix</keyword>
<feature type="transmembrane region" description="Helical" evidence="8">
    <location>
        <begin position="196"/>
        <end position="219"/>
    </location>
</feature>
<keyword evidence="4" id="KW-1003">Cell membrane</keyword>
<dbReference type="RefSeq" id="WP_058238251.1">
    <property type="nucleotide sequence ID" value="NZ_CYPW01000004.1"/>
</dbReference>
<gene>
    <name evidence="9" type="primary">fepG</name>
    <name evidence="9" type="ORF">SHM7688_00296</name>
</gene>
<proteinExistence type="inferred from homology"/>
<comment type="similarity">
    <text evidence="2">Belongs to the binding-protein-dependent transport system permease family. FecCD subfamily.</text>
</comment>
<evidence type="ECO:0000256" key="2">
    <source>
        <dbReference type="ARBA" id="ARBA00007935"/>
    </source>
</evidence>
<feature type="transmembrane region" description="Helical" evidence="8">
    <location>
        <begin position="283"/>
        <end position="303"/>
    </location>
</feature>
<organism evidence="9 10">
    <name type="scientific">Shimia marina</name>
    <dbReference type="NCBI Taxonomy" id="321267"/>
    <lineage>
        <taxon>Bacteria</taxon>
        <taxon>Pseudomonadati</taxon>
        <taxon>Pseudomonadota</taxon>
        <taxon>Alphaproteobacteria</taxon>
        <taxon>Rhodobacterales</taxon>
        <taxon>Roseobacteraceae</taxon>
    </lineage>
</organism>
<keyword evidence="10" id="KW-1185">Reference proteome</keyword>
<dbReference type="Proteomes" id="UP000054823">
    <property type="component" value="Unassembled WGS sequence"/>
</dbReference>
<name>A0A0P1FBQ2_9RHOB</name>
<dbReference type="InterPro" id="IPR037294">
    <property type="entry name" value="ABC_BtuC-like"/>
</dbReference>
<dbReference type="AlphaFoldDB" id="A0A0P1FBQ2"/>
<dbReference type="PANTHER" id="PTHR30472">
    <property type="entry name" value="FERRIC ENTEROBACTIN TRANSPORT SYSTEM PERMEASE PROTEIN"/>
    <property type="match status" value="1"/>
</dbReference>
<keyword evidence="7 8" id="KW-0472">Membrane</keyword>
<feature type="transmembrane region" description="Helical" evidence="8">
    <location>
        <begin position="129"/>
        <end position="148"/>
    </location>
</feature>
<dbReference type="EMBL" id="CYPW01000004">
    <property type="protein sequence ID" value="CUH50865.1"/>
    <property type="molecule type" value="Genomic_DNA"/>
</dbReference>